<evidence type="ECO:0000256" key="3">
    <source>
        <dbReference type="PROSITE-ProRule" id="PRU00339"/>
    </source>
</evidence>
<dbReference type="InterPro" id="IPR019734">
    <property type="entry name" value="TPR_rpt"/>
</dbReference>
<proteinExistence type="predicted"/>
<accession>A0A8S1PDH1</accession>
<name>A0A8S1PDH1_9CILI</name>
<sequence length="349" mass="41382">MLFKLNNFQESFEIFSSLKKIDPSQNLQYYLGICHNEQHQYIDALKYLNQYVKTGKEDLEKVYLIIGQANLNLFKYDEAIESYLHCIKLNPNNSEAHFLLGNVYKQNKLLEEAMKAYEQALNIDNYNHLYKQALENLINEKSYLQDYRNSLLFTLITFIGCCQLDPKADGFEKKQNDKYLTLLTLMETHLKKRFKTIDKHFEQLKELIGQSYDMKLTLIDDTLFPIMQFWHNQKICKKKKDNNDLVFSMINAAKTLINQNNEKILNFIENGKSLNNRFCVDFLQKCQHELYQKRSGNIGLLDGIKIIGFLIKYHKEFNSETQSFSEFIANKYFIDEIQIFHDSYYQQNA</sequence>
<keyword evidence="5" id="KW-1185">Reference proteome</keyword>
<feature type="repeat" description="TPR" evidence="3">
    <location>
        <begin position="94"/>
        <end position="127"/>
    </location>
</feature>
<dbReference type="OrthoDB" id="1870799at2759"/>
<dbReference type="InterPro" id="IPR050498">
    <property type="entry name" value="Ycf3"/>
</dbReference>
<dbReference type="PROSITE" id="PS50005">
    <property type="entry name" value="TPR"/>
    <property type="match status" value="2"/>
</dbReference>
<feature type="repeat" description="TPR" evidence="3">
    <location>
        <begin position="60"/>
        <end position="93"/>
    </location>
</feature>
<comment type="caution">
    <text evidence="4">The sequence shown here is derived from an EMBL/GenBank/DDBJ whole genome shotgun (WGS) entry which is preliminary data.</text>
</comment>
<keyword evidence="1" id="KW-0677">Repeat</keyword>
<evidence type="ECO:0000313" key="5">
    <source>
        <dbReference type="Proteomes" id="UP000692954"/>
    </source>
</evidence>
<reference evidence="4" key="1">
    <citation type="submission" date="2021-01" db="EMBL/GenBank/DDBJ databases">
        <authorList>
            <consortium name="Genoscope - CEA"/>
            <person name="William W."/>
        </authorList>
    </citation>
    <scope>NUCLEOTIDE SEQUENCE</scope>
</reference>
<evidence type="ECO:0000256" key="1">
    <source>
        <dbReference type="ARBA" id="ARBA00022737"/>
    </source>
</evidence>
<dbReference type="PANTHER" id="PTHR44858:SF1">
    <property type="entry name" value="UDP-N-ACETYLGLUCOSAMINE--PEPTIDE N-ACETYLGLUCOSAMINYLTRANSFERASE SPINDLY-RELATED"/>
    <property type="match status" value="1"/>
</dbReference>
<dbReference type="Pfam" id="PF13414">
    <property type="entry name" value="TPR_11"/>
    <property type="match status" value="1"/>
</dbReference>
<dbReference type="AlphaFoldDB" id="A0A8S1PDH1"/>
<dbReference type="Proteomes" id="UP000692954">
    <property type="component" value="Unassembled WGS sequence"/>
</dbReference>
<gene>
    <name evidence="4" type="ORF">PSON_ATCC_30995.1.T0750065</name>
</gene>
<protein>
    <recommendedName>
        <fullName evidence="6">Tetratricopeptide repeat protein</fullName>
    </recommendedName>
</protein>
<dbReference type="SMART" id="SM00028">
    <property type="entry name" value="TPR"/>
    <property type="match status" value="2"/>
</dbReference>
<organism evidence="4 5">
    <name type="scientific">Paramecium sonneborni</name>
    <dbReference type="NCBI Taxonomy" id="65129"/>
    <lineage>
        <taxon>Eukaryota</taxon>
        <taxon>Sar</taxon>
        <taxon>Alveolata</taxon>
        <taxon>Ciliophora</taxon>
        <taxon>Intramacronucleata</taxon>
        <taxon>Oligohymenophorea</taxon>
        <taxon>Peniculida</taxon>
        <taxon>Parameciidae</taxon>
        <taxon>Paramecium</taxon>
    </lineage>
</organism>
<dbReference type="PANTHER" id="PTHR44858">
    <property type="entry name" value="TETRATRICOPEPTIDE REPEAT PROTEIN 6"/>
    <property type="match status" value="1"/>
</dbReference>
<evidence type="ECO:0000256" key="2">
    <source>
        <dbReference type="ARBA" id="ARBA00022803"/>
    </source>
</evidence>
<evidence type="ECO:0008006" key="6">
    <source>
        <dbReference type="Google" id="ProtNLM"/>
    </source>
</evidence>
<keyword evidence="2 3" id="KW-0802">TPR repeat</keyword>
<dbReference type="EMBL" id="CAJJDN010000075">
    <property type="protein sequence ID" value="CAD8101039.1"/>
    <property type="molecule type" value="Genomic_DNA"/>
</dbReference>
<evidence type="ECO:0000313" key="4">
    <source>
        <dbReference type="EMBL" id="CAD8101039.1"/>
    </source>
</evidence>